<dbReference type="HOGENOM" id="CLU_989094_0_0_2"/>
<dbReference type="EMBL" id="CP006019">
    <property type="protein sequence ID" value="AIF69321.1"/>
    <property type="molecule type" value="Genomic_DNA"/>
</dbReference>
<evidence type="ECO:0000313" key="4">
    <source>
        <dbReference type="Proteomes" id="UP000027981"/>
    </source>
</evidence>
<keyword evidence="1" id="KW-0812">Transmembrane</keyword>
<dbReference type="InterPro" id="IPR055767">
    <property type="entry name" value="DUF7343"/>
</dbReference>
<dbReference type="Proteomes" id="UP000027981">
    <property type="component" value="Chromosome"/>
</dbReference>
<gene>
    <name evidence="3" type="ORF">PAP_04550</name>
</gene>
<keyword evidence="4" id="KW-1185">Reference proteome</keyword>
<name>A0A075LT71_9EURY</name>
<reference evidence="3 4" key="2">
    <citation type="journal article" date="2015" name="Genome Announc.">
        <title>Complete Genome Sequence of Hyperthermophilic Piezophilic Archaeon Palaeococcus pacificus DY20341T, Isolated from Deep-Sea Hydrothermal Sediments.</title>
        <authorList>
            <person name="Zeng X."/>
            <person name="Jebbar M."/>
            <person name="Shao Z."/>
        </authorList>
    </citation>
    <scope>NUCLEOTIDE SEQUENCE [LARGE SCALE GENOMIC DNA]</scope>
    <source>
        <strain evidence="3 4">DY20341</strain>
    </source>
</reference>
<keyword evidence="1" id="KW-1133">Transmembrane helix</keyword>
<keyword evidence="1" id="KW-0472">Membrane</keyword>
<dbReference type="InterPro" id="IPR011991">
    <property type="entry name" value="ArsR-like_HTH"/>
</dbReference>
<dbReference type="CDD" id="cd00090">
    <property type="entry name" value="HTH_ARSR"/>
    <property type="match status" value="1"/>
</dbReference>
<dbReference type="Pfam" id="PF24034">
    <property type="entry name" value="DUF7343"/>
    <property type="match status" value="1"/>
</dbReference>
<dbReference type="InterPro" id="IPR036390">
    <property type="entry name" value="WH_DNA-bd_sf"/>
</dbReference>
<sequence length="309" mass="35651">MPAVKNQKSRRGKSIIILLLLFFLPLVNAQTSYDYQINSYSVYFEVVDESKIKETIEIDLTANTTLEQYIFYSDYSIENPDAIVEINGRTVIANVSINIITGNINAVYINFPTINKGDRVKIRISFYSSGVIQEVNGRKQFSYYIKFSQPVGYFYARLYMPKGYAVLTPIIPSPNKLESRENSLILEWSKKNLRSGEEFYFLVGFSQEIKEKFDLRILLILVLFAFVGGFYSGMLYKDRKAKERPEFLKSDEEKVIEILKEGPILQSELVKKLKVSKAKVSILLREMEEKGLIERVKDGRSYLVKLKEG</sequence>
<accession>A0A075LT71</accession>
<dbReference type="SUPFAM" id="SSF46785">
    <property type="entry name" value="Winged helix' DNA-binding domain"/>
    <property type="match status" value="1"/>
</dbReference>
<dbReference type="STRING" id="1343739.PAP_04550"/>
<protein>
    <recommendedName>
        <fullName evidence="2">DUF7343 domain-containing protein</fullName>
    </recommendedName>
</protein>
<evidence type="ECO:0000256" key="1">
    <source>
        <dbReference type="SAM" id="Phobius"/>
    </source>
</evidence>
<reference evidence="4" key="1">
    <citation type="submission" date="2013-06" db="EMBL/GenBank/DDBJ databases">
        <title>Complete Genome Sequence of Hyperthermophilic Palaeococcus pacificus DY20341T, Isolated from a Deep-Sea Hydrothermal Sediments.</title>
        <authorList>
            <person name="Zeng X."/>
            <person name="Shao Z."/>
        </authorList>
    </citation>
    <scope>NUCLEOTIDE SEQUENCE [LARGE SCALE GENOMIC DNA]</scope>
    <source>
        <strain evidence="4">DY20341</strain>
    </source>
</reference>
<dbReference type="eggNOG" id="arCOG00381">
    <property type="taxonomic scope" value="Archaea"/>
</dbReference>
<evidence type="ECO:0000259" key="2">
    <source>
        <dbReference type="Pfam" id="PF24034"/>
    </source>
</evidence>
<feature type="domain" description="DUF7343" evidence="2">
    <location>
        <begin position="248"/>
        <end position="306"/>
    </location>
</feature>
<dbReference type="AlphaFoldDB" id="A0A075LT71"/>
<dbReference type="InterPro" id="IPR036388">
    <property type="entry name" value="WH-like_DNA-bd_sf"/>
</dbReference>
<evidence type="ECO:0000313" key="3">
    <source>
        <dbReference type="EMBL" id="AIF69321.1"/>
    </source>
</evidence>
<feature type="transmembrane region" description="Helical" evidence="1">
    <location>
        <begin position="215"/>
        <end position="236"/>
    </location>
</feature>
<dbReference type="OrthoDB" id="109251at2157"/>
<proteinExistence type="predicted"/>
<dbReference type="Gene3D" id="1.10.10.10">
    <property type="entry name" value="Winged helix-like DNA-binding domain superfamily/Winged helix DNA-binding domain"/>
    <property type="match status" value="1"/>
</dbReference>
<organism evidence="3 4">
    <name type="scientific">Palaeococcus pacificus DY20341</name>
    <dbReference type="NCBI Taxonomy" id="1343739"/>
    <lineage>
        <taxon>Archaea</taxon>
        <taxon>Methanobacteriati</taxon>
        <taxon>Methanobacteriota</taxon>
        <taxon>Thermococci</taxon>
        <taxon>Thermococcales</taxon>
        <taxon>Thermococcaceae</taxon>
        <taxon>Palaeococcus</taxon>
    </lineage>
</organism>
<dbReference type="KEGG" id="ppac:PAP_04550"/>